<reference evidence="3 4" key="1">
    <citation type="submission" date="2019-10" db="EMBL/GenBank/DDBJ databases">
        <title>Glycomyces albidus sp. nov., a novel actinomycete isolated from rhizosphere soil of wheat (Triticum aestivum L.).</title>
        <authorList>
            <person name="Qian L."/>
        </authorList>
    </citation>
    <scope>NUCLEOTIDE SEQUENCE [LARGE SCALE GENOMIC DNA]</scope>
    <source>
        <strain evidence="3 4">NEAU-7082</strain>
    </source>
</reference>
<dbReference type="PROSITE" id="PS00571">
    <property type="entry name" value="AMIDASES"/>
    <property type="match status" value="1"/>
</dbReference>
<dbReference type="Pfam" id="PF01425">
    <property type="entry name" value="Amidase"/>
    <property type="match status" value="1"/>
</dbReference>
<evidence type="ECO:0000256" key="1">
    <source>
        <dbReference type="SAM" id="MobiDB-lite"/>
    </source>
</evidence>
<dbReference type="Gene3D" id="3.90.1300.10">
    <property type="entry name" value="Amidase signature (AS) domain"/>
    <property type="match status" value="1"/>
</dbReference>
<dbReference type="SUPFAM" id="SSF75304">
    <property type="entry name" value="Amidase signature (AS) enzymes"/>
    <property type="match status" value="1"/>
</dbReference>
<gene>
    <name evidence="3" type="ORF">GFD30_06035</name>
</gene>
<name>A0A6L5G646_9ACTN</name>
<dbReference type="InterPro" id="IPR023631">
    <property type="entry name" value="Amidase_dom"/>
</dbReference>
<dbReference type="PANTHER" id="PTHR46310:SF7">
    <property type="entry name" value="AMIDASE 1"/>
    <property type="match status" value="1"/>
</dbReference>
<proteinExistence type="predicted"/>
<dbReference type="GO" id="GO:0004040">
    <property type="term" value="F:amidase activity"/>
    <property type="evidence" value="ECO:0007669"/>
    <property type="project" value="UniProtKB-EC"/>
</dbReference>
<dbReference type="EC" id="3.5.1.4" evidence="3"/>
<comment type="caution">
    <text evidence="3">The sequence shown here is derived from an EMBL/GenBank/DDBJ whole genome shotgun (WGS) entry which is preliminary data.</text>
</comment>
<evidence type="ECO:0000313" key="4">
    <source>
        <dbReference type="Proteomes" id="UP000477750"/>
    </source>
</evidence>
<protein>
    <submittedName>
        <fullName evidence="3">Amidase</fullName>
        <ecNumber evidence="3">3.5.1.4</ecNumber>
    </submittedName>
</protein>
<keyword evidence="3" id="KW-0378">Hydrolase</keyword>
<evidence type="ECO:0000313" key="3">
    <source>
        <dbReference type="EMBL" id="MQM25137.1"/>
    </source>
</evidence>
<keyword evidence="4" id="KW-1185">Reference proteome</keyword>
<sequence>MGKLAAAFAGRAAKPGNTGPRRRGTAGRVRAECDGTRTAASKAPAPCCRRRPTVSDPFIALVDDAGGSGPLEGLRLAVKDLFDLAGTPTGAGNPRWLETHGPAEKDAEAVALLRAAGARVVGKTVTDELAWSLNGSNAHYGVPDNPAAPGRVPGGSSSGSASAVAQGLADIGLGTDTGGSIRVPASYCGLFGLRPTHGRVSLEGVVPLAPTFDTAGVLTRDARTLRLAMEVLLGAPEEAHAPITRLLAPRDIWDEQSEATRAAVMPAVESLGLEVDTSPFFDDPHFGVRHDTGAAAGAVTPLESARRAYAALQAWEAWQAHGAWIEASRPEFGPGVKARFAAASKLGSADVTGAQRVRSGVVALVRDRLPEGTALAIPAAPGPAPLIGQEPDREAIVRLTCIAGLAGAPGLALPAGTVEDLPVGLQLVATPGGDEALLALADPH</sequence>
<accession>A0A6L5G646</accession>
<dbReference type="AlphaFoldDB" id="A0A6L5G646"/>
<dbReference type="NCBIfam" id="NF006169">
    <property type="entry name" value="PRK08310.1"/>
    <property type="match status" value="1"/>
</dbReference>
<organism evidence="3 4">
    <name type="scientific">Glycomyces albidus</name>
    <dbReference type="NCBI Taxonomy" id="2656774"/>
    <lineage>
        <taxon>Bacteria</taxon>
        <taxon>Bacillati</taxon>
        <taxon>Actinomycetota</taxon>
        <taxon>Actinomycetes</taxon>
        <taxon>Glycomycetales</taxon>
        <taxon>Glycomycetaceae</taxon>
        <taxon>Glycomyces</taxon>
    </lineage>
</organism>
<dbReference type="PANTHER" id="PTHR46310">
    <property type="entry name" value="AMIDASE 1"/>
    <property type="match status" value="1"/>
</dbReference>
<dbReference type="InterPro" id="IPR020556">
    <property type="entry name" value="Amidase_CS"/>
</dbReference>
<dbReference type="Proteomes" id="UP000477750">
    <property type="component" value="Unassembled WGS sequence"/>
</dbReference>
<evidence type="ECO:0000259" key="2">
    <source>
        <dbReference type="Pfam" id="PF01425"/>
    </source>
</evidence>
<feature type="domain" description="Amidase" evidence="2">
    <location>
        <begin position="68"/>
        <end position="438"/>
    </location>
</feature>
<dbReference type="InterPro" id="IPR036928">
    <property type="entry name" value="AS_sf"/>
</dbReference>
<dbReference type="EMBL" id="WIAO01000005">
    <property type="protein sequence ID" value="MQM25137.1"/>
    <property type="molecule type" value="Genomic_DNA"/>
</dbReference>
<feature type="region of interest" description="Disordered" evidence="1">
    <location>
        <begin position="6"/>
        <end position="28"/>
    </location>
</feature>